<evidence type="ECO:0000313" key="5">
    <source>
        <dbReference type="EMBL" id="MBO1307957.1"/>
    </source>
</evidence>
<dbReference type="InterPro" id="IPR010499">
    <property type="entry name" value="AraC_E-bd"/>
</dbReference>
<dbReference type="SMART" id="SM00871">
    <property type="entry name" value="AraC_E_bind"/>
    <property type="match status" value="1"/>
</dbReference>
<reference evidence="5 6" key="1">
    <citation type="submission" date="2021-03" db="EMBL/GenBank/DDBJ databases">
        <title>Enterococcal diversity collection.</title>
        <authorList>
            <person name="Gilmore M.S."/>
            <person name="Schwartzman J."/>
            <person name="Van Tyne D."/>
            <person name="Martin M."/>
            <person name="Earl A.M."/>
            <person name="Manson A.L."/>
            <person name="Straub T."/>
            <person name="Salamzade R."/>
            <person name="Saavedra J."/>
            <person name="Lebreton F."/>
            <person name="Prichula J."/>
            <person name="Schaufler K."/>
            <person name="Gaca A."/>
            <person name="Sgardioli B."/>
            <person name="Wagenaar J."/>
            <person name="Strong T."/>
        </authorList>
    </citation>
    <scope>NUCLEOTIDE SEQUENCE [LARGE SCALE GENOMIC DNA]</scope>
    <source>
        <strain evidence="5 6">669A</strain>
    </source>
</reference>
<dbReference type="RefSeq" id="WP_207674952.1">
    <property type="nucleotide sequence ID" value="NZ_JAFREM010000029.1"/>
</dbReference>
<organism evidence="5 6">
    <name type="scientific">Candidatus Enterococcus moelleringii</name>
    <dbReference type="NCBI Taxonomy" id="2815325"/>
    <lineage>
        <taxon>Bacteria</taxon>
        <taxon>Bacillati</taxon>
        <taxon>Bacillota</taxon>
        <taxon>Bacilli</taxon>
        <taxon>Lactobacillales</taxon>
        <taxon>Enterococcaceae</taxon>
        <taxon>Enterococcus</taxon>
    </lineage>
</organism>
<dbReference type="EMBL" id="JAFREM010000029">
    <property type="protein sequence ID" value="MBO1307957.1"/>
    <property type="molecule type" value="Genomic_DNA"/>
</dbReference>
<dbReference type="SUPFAM" id="SSF55136">
    <property type="entry name" value="Probable bacterial effector-binding domain"/>
    <property type="match status" value="1"/>
</dbReference>
<dbReference type="SMART" id="SM00342">
    <property type="entry name" value="HTH_ARAC"/>
    <property type="match status" value="1"/>
</dbReference>
<evidence type="ECO:0000256" key="3">
    <source>
        <dbReference type="ARBA" id="ARBA00023163"/>
    </source>
</evidence>
<dbReference type="PANTHER" id="PTHR47504:SF6">
    <property type="entry name" value="ARAC-FAMILY TRANSCRIPTIONAL REGULATOR"/>
    <property type="match status" value="1"/>
</dbReference>
<gene>
    <name evidence="5" type="ORF">JZO70_17415</name>
</gene>
<protein>
    <submittedName>
        <fullName evidence="5">AraC family transcriptional regulator</fullName>
    </submittedName>
</protein>
<keyword evidence="1" id="KW-0805">Transcription regulation</keyword>
<dbReference type="InterPro" id="IPR011256">
    <property type="entry name" value="Reg_factor_effector_dom_sf"/>
</dbReference>
<feature type="domain" description="HTH araC/xylS-type" evidence="4">
    <location>
        <begin position="8"/>
        <end position="106"/>
    </location>
</feature>
<name>A0ABS3LE98_9ENTE</name>
<dbReference type="InterPro" id="IPR018060">
    <property type="entry name" value="HTH_AraC"/>
</dbReference>
<keyword evidence="2" id="KW-0238">DNA-binding</keyword>
<dbReference type="Pfam" id="PF12833">
    <property type="entry name" value="HTH_18"/>
    <property type="match status" value="1"/>
</dbReference>
<dbReference type="Gene3D" id="3.20.80.10">
    <property type="entry name" value="Regulatory factor, effector binding domain"/>
    <property type="match status" value="1"/>
</dbReference>
<dbReference type="InterPro" id="IPR050959">
    <property type="entry name" value="MarA-like"/>
</dbReference>
<dbReference type="InterPro" id="IPR029442">
    <property type="entry name" value="GyrI-like"/>
</dbReference>
<dbReference type="Pfam" id="PF06445">
    <property type="entry name" value="GyrI-like"/>
    <property type="match status" value="1"/>
</dbReference>
<dbReference type="PANTHER" id="PTHR47504">
    <property type="entry name" value="RIGHT ORIGIN-BINDING PROTEIN"/>
    <property type="match status" value="1"/>
</dbReference>
<accession>A0ABS3LE98</accession>
<evidence type="ECO:0000256" key="2">
    <source>
        <dbReference type="ARBA" id="ARBA00023125"/>
    </source>
</evidence>
<dbReference type="Proteomes" id="UP000664601">
    <property type="component" value="Unassembled WGS sequence"/>
</dbReference>
<keyword evidence="6" id="KW-1185">Reference proteome</keyword>
<comment type="caution">
    <text evidence="5">The sequence shown here is derived from an EMBL/GenBank/DDBJ whole genome shotgun (WGS) entry which is preliminary data.</text>
</comment>
<dbReference type="PROSITE" id="PS01124">
    <property type="entry name" value="HTH_ARAC_FAMILY_2"/>
    <property type="match status" value="1"/>
</dbReference>
<dbReference type="InterPro" id="IPR009057">
    <property type="entry name" value="Homeodomain-like_sf"/>
</dbReference>
<dbReference type="SUPFAM" id="SSF46689">
    <property type="entry name" value="Homeodomain-like"/>
    <property type="match status" value="1"/>
</dbReference>
<proteinExistence type="predicted"/>
<dbReference type="Gene3D" id="1.10.10.60">
    <property type="entry name" value="Homeodomain-like"/>
    <property type="match status" value="2"/>
</dbReference>
<keyword evidence="3" id="KW-0804">Transcription</keyword>
<evidence type="ECO:0000256" key="1">
    <source>
        <dbReference type="ARBA" id="ARBA00023015"/>
    </source>
</evidence>
<evidence type="ECO:0000259" key="4">
    <source>
        <dbReference type="PROSITE" id="PS01124"/>
    </source>
</evidence>
<evidence type="ECO:0000313" key="6">
    <source>
        <dbReference type="Proteomes" id="UP000664601"/>
    </source>
</evidence>
<sequence>MDKKQLINQSIDYIIQHLDKGVTLEKVAAYFNYSHYYFARLFKEQTGESVYGFIKRMKLEQSAIDLKLQATERVSKIGLDYGYSSTNFSTAFKTVYHHPPAFYRQILTAPQTLNPFIPAKIETFLSYDKYDRKIRIEQLPEQKVYYERFIGNYADLKDRWFMFLDKHQDTIFDQTILYEKFYSDPASADLDHCICDLCFSADQPTPEAATVIKGGTYAVYSFSGHIDEIFAELQGVFRIWLPQSKYQMTERFAVNRYLAIDREHEKVVMELCIPITK</sequence>